<keyword evidence="3" id="KW-1185">Reference proteome</keyword>
<organism evidence="2 3">
    <name type="scientific">Parachitinimonas caeni</name>
    <dbReference type="NCBI Taxonomy" id="3031301"/>
    <lineage>
        <taxon>Bacteria</taxon>
        <taxon>Pseudomonadati</taxon>
        <taxon>Pseudomonadota</taxon>
        <taxon>Betaproteobacteria</taxon>
        <taxon>Neisseriales</taxon>
        <taxon>Chitinibacteraceae</taxon>
        <taxon>Parachitinimonas</taxon>
    </lineage>
</organism>
<dbReference type="InterPro" id="IPR029063">
    <property type="entry name" value="SAM-dependent_MTases_sf"/>
</dbReference>
<dbReference type="PANTHER" id="PTHR34203">
    <property type="entry name" value="METHYLTRANSFERASE, FKBM FAMILY PROTEIN"/>
    <property type="match status" value="1"/>
</dbReference>
<dbReference type="Proteomes" id="UP001172778">
    <property type="component" value="Unassembled WGS sequence"/>
</dbReference>
<keyword evidence="2" id="KW-0489">Methyltransferase</keyword>
<comment type="caution">
    <text evidence="2">The sequence shown here is derived from an EMBL/GenBank/DDBJ whole genome shotgun (WGS) entry which is preliminary data.</text>
</comment>
<evidence type="ECO:0000259" key="1">
    <source>
        <dbReference type="Pfam" id="PF05050"/>
    </source>
</evidence>
<dbReference type="NCBIfam" id="TIGR01444">
    <property type="entry name" value="fkbM_fam"/>
    <property type="match status" value="1"/>
</dbReference>
<feature type="domain" description="Methyltransferase FkbM" evidence="1">
    <location>
        <begin position="61"/>
        <end position="218"/>
    </location>
</feature>
<dbReference type="EMBL" id="JARRAF010000027">
    <property type="protein sequence ID" value="MDK2125955.1"/>
    <property type="molecule type" value="Genomic_DNA"/>
</dbReference>
<protein>
    <submittedName>
        <fullName evidence="2">FkbM family methyltransferase</fullName>
        <ecNumber evidence="2">2.1.1.-</ecNumber>
    </submittedName>
</protein>
<evidence type="ECO:0000313" key="2">
    <source>
        <dbReference type="EMBL" id="MDK2125955.1"/>
    </source>
</evidence>
<reference evidence="2" key="1">
    <citation type="submission" date="2023-03" db="EMBL/GenBank/DDBJ databases">
        <title>Chitinimonas shenzhenensis gen. nov., sp. nov., a novel member of family Burkholderiaceae isolated from activated sludge collected in Shen Zhen, China.</title>
        <authorList>
            <person name="Wang X."/>
        </authorList>
    </citation>
    <scope>NUCLEOTIDE SEQUENCE</scope>
    <source>
        <strain evidence="2">DQS-5</strain>
    </source>
</reference>
<dbReference type="Gene3D" id="3.40.50.150">
    <property type="entry name" value="Vaccinia Virus protein VP39"/>
    <property type="match status" value="1"/>
</dbReference>
<sequence length="282" mass="31623">MTPTPLFDGDEVRLKQCRHGLMSYFKHDQYVGRSFDVYGEFSESETSLFKEAVRPGDIVVEVGANIGSHTLFLAQSVGSQGAVLAFEPQRRVFQMLCGNLALNGIENVRALQMGLGDGDGVAKIPALSFAQTVNVGGVSLASTEAAPDWEDVEVRTLDSFNLPRLDFLKIDVEGMEEQVLRGAEQTIRRCRPLLYVENDREDKSESLLRYMLSLGYRLWWHLPIMYNEDNFFGNKENIFPGIVSINVFGVPEELEVQVNRFSPVEDPAIAWSQGKFKITGVY</sequence>
<dbReference type="InterPro" id="IPR006342">
    <property type="entry name" value="FkbM_mtfrase"/>
</dbReference>
<dbReference type="PANTHER" id="PTHR34203:SF15">
    <property type="entry name" value="SLL1173 PROTEIN"/>
    <property type="match status" value="1"/>
</dbReference>
<gene>
    <name evidence="2" type="ORF">PZA18_18065</name>
</gene>
<dbReference type="EC" id="2.1.1.-" evidence="2"/>
<evidence type="ECO:0000313" key="3">
    <source>
        <dbReference type="Proteomes" id="UP001172778"/>
    </source>
</evidence>
<keyword evidence="2" id="KW-0808">Transferase</keyword>
<dbReference type="InterPro" id="IPR052514">
    <property type="entry name" value="SAM-dependent_MTase"/>
</dbReference>
<accession>A0ABT7E0X0</accession>
<dbReference type="RefSeq" id="WP_284102269.1">
    <property type="nucleotide sequence ID" value="NZ_JARRAF010000027.1"/>
</dbReference>
<proteinExistence type="predicted"/>
<dbReference type="GO" id="GO:0008168">
    <property type="term" value="F:methyltransferase activity"/>
    <property type="evidence" value="ECO:0007669"/>
    <property type="project" value="UniProtKB-KW"/>
</dbReference>
<name>A0ABT7E0X0_9NEIS</name>
<dbReference type="GO" id="GO:0032259">
    <property type="term" value="P:methylation"/>
    <property type="evidence" value="ECO:0007669"/>
    <property type="project" value="UniProtKB-KW"/>
</dbReference>
<dbReference type="SUPFAM" id="SSF53335">
    <property type="entry name" value="S-adenosyl-L-methionine-dependent methyltransferases"/>
    <property type="match status" value="1"/>
</dbReference>
<dbReference type="Pfam" id="PF05050">
    <property type="entry name" value="Methyltransf_21"/>
    <property type="match status" value="1"/>
</dbReference>